<reference evidence="2 3" key="1">
    <citation type="submission" date="2017-04" db="EMBL/GenBank/DDBJ databases">
        <authorList>
            <person name="Afonso C.L."/>
            <person name="Miller P.J."/>
            <person name="Scott M.A."/>
            <person name="Spackman E."/>
            <person name="Goraichik I."/>
            <person name="Dimitrov K.M."/>
            <person name="Suarez D.L."/>
            <person name="Swayne D.E."/>
        </authorList>
    </citation>
    <scope>NUCLEOTIDE SEQUENCE [LARGE SCALE GENOMIC DNA]</scope>
    <source>
        <strain evidence="2 3">KR-140</strain>
    </source>
</reference>
<evidence type="ECO:0000259" key="1">
    <source>
        <dbReference type="Pfam" id="PF00248"/>
    </source>
</evidence>
<dbReference type="Pfam" id="PF00248">
    <property type="entry name" value="Aldo_ket_red"/>
    <property type="match status" value="1"/>
</dbReference>
<gene>
    <name evidence="2" type="ORF">SAMN00790413_05283</name>
</gene>
<evidence type="ECO:0000313" key="2">
    <source>
        <dbReference type="EMBL" id="SMB84763.1"/>
    </source>
</evidence>
<keyword evidence="3" id="KW-1185">Reference proteome</keyword>
<dbReference type="InterPro" id="IPR020471">
    <property type="entry name" value="AKR"/>
</dbReference>
<dbReference type="InterPro" id="IPR053135">
    <property type="entry name" value="AKR2_Oxidoreductase"/>
</dbReference>
<dbReference type="EMBL" id="FWWU01000007">
    <property type="protein sequence ID" value="SMB84763.1"/>
    <property type="molecule type" value="Genomic_DNA"/>
</dbReference>
<dbReference type="SUPFAM" id="SSF51430">
    <property type="entry name" value="NAD(P)-linked oxidoreductase"/>
    <property type="match status" value="1"/>
</dbReference>
<evidence type="ECO:0000313" key="3">
    <source>
        <dbReference type="Proteomes" id="UP000192582"/>
    </source>
</evidence>
<sequence length="311" mass="33981">MKQRPLGTTGLHVSELGLGAWQLANPSWGVPEGRDAQAIVRAALEEGCTFFDTAPGYSAGRSEETLGAVLKPVRSEVVLCSKFGHTADGRTNFDVGALQSALQQSLERLQTDYLDVYLLHNPPAALLDGNVTPLYEELEQLKSEGRIRAYGVSIDSRAEIEMVLRTTNSTVLEVLFNAFHQEPAGAFEEAGAKGVGLVVKVPLDSGWLSGKYGAHSRFEGIRGRWTPDVIARRAALVEQLTALVPEGHSLLHAALQFILSQRHISTVIAGAKDEQQLRENMAASRKTLPEEVVQNIQALWKRELKDAPLPW</sequence>
<dbReference type="PANTHER" id="PTHR43312:SF1">
    <property type="entry name" value="NADP-DEPENDENT OXIDOREDUCTASE DOMAIN-CONTAINING PROTEIN"/>
    <property type="match status" value="1"/>
</dbReference>
<dbReference type="InterPro" id="IPR036812">
    <property type="entry name" value="NAD(P)_OxRdtase_dom_sf"/>
</dbReference>
<proteinExistence type="predicted"/>
<protein>
    <submittedName>
        <fullName evidence="2">Predicted oxidoreductase</fullName>
    </submittedName>
</protein>
<organism evidence="2 3">
    <name type="scientific">Deinococcus hopiensis KR-140</name>
    <dbReference type="NCBI Taxonomy" id="695939"/>
    <lineage>
        <taxon>Bacteria</taxon>
        <taxon>Thermotogati</taxon>
        <taxon>Deinococcota</taxon>
        <taxon>Deinococci</taxon>
        <taxon>Deinococcales</taxon>
        <taxon>Deinococcaceae</taxon>
        <taxon>Deinococcus</taxon>
    </lineage>
</organism>
<dbReference type="OrthoDB" id="9773828at2"/>
<dbReference type="AlphaFoldDB" id="A0A1W1UUL6"/>
<dbReference type="PRINTS" id="PR00069">
    <property type="entry name" value="ALDKETRDTASE"/>
</dbReference>
<accession>A0A1W1UUL6</accession>
<dbReference type="InterPro" id="IPR023210">
    <property type="entry name" value="NADP_OxRdtase_dom"/>
</dbReference>
<dbReference type="GO" id="GO:0016491">
    <property type="term" value="F:oxidoreductase activity"/>
    <property type="evidence" value="ECO:0007669"/>
    <property type="project" value="InterPro"/>
</dbReference>
<name>A0A1W1UUL6_9DEIO</name>
<dbReference type="Gene3D" id="3.20.20.100">
    <property type="entry name" value="NADP-dependent oxidoreductase domain"/>
    <property type="match status" value="1"/>
</dbReference>
<dbReference type="PANTHER" id="PTHR43312">
    <property type="entry name" value="D-THREO-ALDOSE 1-DEHYDROGENASE"/>
    <property type="match status" value="1"/>
</dbReference>
<dbReference type="RefSeq" id="WP_084047099.1">
    <property type="nucleotide sequence ID" value="NZ_FWWU01000007.1"/>
</dbReference>
<dbReference type="Proteomes" id="UP000192582">
    <property type="component" value="Unassembled WGS sequence"/>
</dbReference>
<dbReference type="CDD" id="cd19086">
    <property type="entry name" value="AKR_AKR11C1"/>
    <property type="match status" value="1"/>
</dbReference>
<dbReference type="STRING" id="695939.SAMN00790413_05283"/>
<feature type="domain" description="NADP-dependent oxidoreductase" evidence="1">
    <location>
        <begin position="15"/>
        <end position="300"/>
    </location>
</feature>